<proteinExistence type="inferred from homology"/>
<evidence type="ECO:0000256" key="1">
    <source>
        <dbReference type="ARBA" id="ARBA00011040"/>
    </source>
</evidence>
<accession>A0A495VWK2</accession>
<keyword evidence="4" id="KW-0067">ATP-binding</keyword>
<gene>
    <name evidence="4" type="ORF">C8E97_1859</name>
</gene>
<reference evidence="4 5" key="1">
    <citation type="submission" date="2018-10" db="EMBL/GenBank/DDBJ databases">
        <title>Sequencing the genomes of 1000 actinobacteria strains.</title>
        <authorList>
            <person name="Klenk H.-P."/>
        </authorList>
    </citation>
    <scope>NUCLEOTIDE SEQUENCE [LARGE SCALE GENOMIC DNA]</scope>
    <source>
        <strain evidence="4 5">DSM 43800</strain>
    </source>
</reference>
<dbReference type="PANTHER" id="PTHR10803:SF3">
    <property type="entry name" value="ATPASE GET3"/>
    <property type="match status" value="1"/>
</dbReference>
<comment type="caution">
    <text evidence="4">The sequence shown here is derived from an EMBL/GenBank/DDBJ whole genome shotgun (WGS) entry which is preliminary data.</text>
</comment>
<sequence length="397" mass="41606">MSARLLLFTGKGGVGKTTLAAATSAALAAGGRKALVVSTDPAHSLGDAFGVTLGVEATEVDAGLHAAQVDPRALVDGSWRELRGHLRTVLAGAGVDELAAEELTVLPGVEELLALTEVRRLAVTGPWDVVVVDCGPTAETLRLLALPEAVGSYLERLFPTHRRVVRGLLAGLAGGAASVERWDATADALGRLAERLDQLRGLLTSADTSVRLVLTPERVVAAETRRTVTALALQGIRVDGVVANRLVPDPGGDTGQAAAWLRTRRTEQEAVLAALADLGPVRTVEHRAAEPVGVPALLAVADALYRGADPLAGDGADEPLIAVDRVGDEYELRLSLAVGDSDLDLARVGDDLAVTVDGRRRLIALPSLLRRCEVVGAELDDTGLAVRFRPDPDLWMR</sequence>
<dbReference type="CDD" id="cd02035">
    <property type="entry name" value="ArsA"/>
    <property type="match status" value="1"/>
</dbReference>
<protein>
    <submittedName>
        <fullName evidence="4">Arsenite efflux ATP-binding protein ArsA</fullName>
    </submittedName>
</protein>
<organism evidence="4 5">
    <name type="scientific">Saccharothrix australiensis</name>
    <dbReference type="NCBI Taxonomy" id="2072"/>
    <lineage>
        <taxon>Bacteria</taxon>
        <taxon>Bacillati</taxon>
        <taxon>Actinomycetota</taxon>
        <taxon>Actinomycetes</taxon>
        <taxon>Pseudonocardiales</taxon>
        <taxon>Pseudonocardiaceae</taxon>
        <taxon>Saccharothrix</taxon>
    </lineage>
</organism>
<dbReference type="Pfam" id="PF02374">
    <property type="entry name" value="ArsA_ATPase"/>
    <property type="match status" value="1"/>
</dbReference>
<dbReference type="GO" id="GO:0016887">
    <property type="term" value="F:ATP hydrolysis activity"/>
    <property type="evidence" value="ECO:0007669"/>
    <property type="project" value="InterPro"/>
</dbReference>
<dbReference type="GO" id="GO:0005524">
    <property type="term" value="F:ATP binding"/>
    <property type="evidence" value="ECO:0007669"/>
    <property type="project" value="UniProtKB-KW"/>
</dbReference>
<evidence type="ECO:0000259" key="3">
    <source>
        <dbReference type="Pfam" id="PF17886"/>
    </source>
</evidence>
<dbReference type="EMBL" id="RBXO01000001">
    <property type="protein sequence ID" value="RKT53300.1"/>
    <property type="molecule type" value="Genomic_DNA"/>
</dbReference>
<dbReference type="OrthoDB" id="9780677at2"/>
<dbReference type="SUPFAM" id="SSF52540">
    <property type="entry name" value="P-loop containing nucleoside triphosphate hydrolases"/>
    <property type="match status" value="1"/>
</dbReference>
<evidence type="ECO:0000313" key="4">
    <source>
        <dbReference type="EMBL" id="RKT53300.1"/>
    </source>
</evidence>
<keyword evidence="4" id="KW-0547">Nucleotide-binding</keyword>
<feature type="domain" description="ArsA HSP20-like" evidence="3">
    <location>
        <begin position="327"/>
        <end position="388"/>
    </location>
</feature>
<dbReference type="PANTHER" id="PTHR10803">
    <property type="entry name" value="ARSENICAL PUMP-DRIVING ATPASE ARSENITE-TRANSLOCATING ATPASE"/>
    <property type="match status" value="1"/>
</dbReference>
<evidence type="ECO:0000259" key="2">
    <source>
        <dbReference type="Pfam" id="PF02374"/>
    </source>
</evidence>
<comment type="similarity">
    <text evidence="1">Belongs to the arsA ATPase family.</text>
</comment>
<dbReference type="InterPro" id="IPR040612">
    <property type="entry name" value="ArsA_HSP20-like"/>
</dbReference>
<dbReference type="InterPro" id="IPR016300">
    <property type="entry name" value="ATPase_ArsA/GET3"/>
</dbReference>
<dbReference type="RefSeq" id="WP_121003457.1">
    <property type="nucleotide sequence ID" value="NZ_RBXO01000001.1"/>
</dbReference>
<feature type="domain" description="ArsA/GET3 Anion-transporting ATPase-like" evidence="2">
    <location>
        <begin position="4"/>
        <end position="305"/>
    </location>
</feature>
<dbReference type="AlphaFoldDB" id="A0A495VWK2"/>
<keyword evidence="5" id="KW-1185">Reference proteome</keyword>
<dbReference type="InterPro" id="IPR008978">
    <property type="entry name" value="HSP20-like_chaperone"/>
</dbReference>
<name>A0A495VWK2_9PSEU</name>
<dbReference type="NCBIfam" id="TIGR00345">
    <property type="entry name" value="GET3_arsA_TRC40"/>
    <property type="match status" value="1"/>
</dbReference>
<dbReference type="Gene3D" id="3.40.50.300">
    <property type="entry name" value="P-loop containing nucleotide triphosphate hydrolases"/>
    <property type="match status" value="1"/>
</dbReference>
<dbReference type="InterPro" id="IPR025723">
    <property type="entry name" value="ArsA/GET3_ATPase-like"/>
</dbReference>
<dbReference type="Proteomes" id="UP000282084">
    <property type="component" value="Unassembled WGS sequence"/>
</dbReference>
<dbReference type="Pfam" id="PF17886">
    <property type="entry name" value="ArsA_HSP20"/>
    <property type="match status" value="1"/>
</dbReference>
<dbReference type="Gene3D" id="2.60.40.790">
    <property type="match status" value="1"/>
</dbReference>
<dbReference type="InterPro" id="IPR027417">
    <property type="entry name" value="P-loop_NTPase"/>
</dbReference>
<evidence type="ECO:0000313" key="5">
    <source>
        <dbReference type="Proteomes" id="UP000282084"/>
    </source>
</evidence>